<evidence type="ECO:0000256" key="1">
    <source>
        <dbReference type="ARBA" id="ARBA00010272"/>
    </source>
</evidence>
<dbReference type="InterPro" id="IPR002767">
    <property type="entry name" value="Thiamine_BP"/>
</dbReference>
<evidence type="ECO:0000313" key="3">
    <source>
        <dbReference type="EMBL" id="OAT82395.1"/>
    </source>
</evidence>
<dbReference type="Pfam" id="PF01910">
    <property type="entry name" value="Thiamine_BP"/>
    <property type="match status" value="1"/>
</dbReference>
<dbReference type="OrthoDB" id="5886358at2"/>
<dbReference type="EMBL" id="LYVF01000137">
    <property type="protein sequence ID" value="OAT82395.1"/>
    <property type="molecule type" value="Genomic_DNA"/>
</dbReference>
<keyword evidence="4" id="KW-1185">Reference proteome</keyword>
<evidence type="ECO:0000259" key="2">
    <source>
        <dbReference type="Pfam" id="PF01910"/>
    </source>
</evidence>
<dbReference type="Gene3D" id="3.30.70.930">
    <property type="match status" value="1"/>
</dbReference>
<dbReference type="RefSeq" id="WP_066667836.1">
    <property type="nucleotide sequence ID" value="NZ_LYVF01000137.1"/>
</dbReference>
<protein>
    <recommendedName>
        <fullName evidence="2">Thiamine-binding protein domain-containing protein</fullName>
    </recommendedName>
</protein>
<name>A0A1B7LFF7_9FIRM</name>
<dbReference type="InterPro" id="IPR051614">
    <property type="entry name" value="UPF0045_domain"/>
</dbReference>
<dbReference type="NCBIfam" id="TIGR00106">
    <property type="entry name" value="MTH1187 family thiamine-binding protein"/>
    <property type="match status" value="1"/>
</dbReference>
<feature type="domain" description="Thiamine-binding protein" evidence="2">
    <location>
        <begin position="4"/>
        <end position="96"/>
    </location>
</feature>
<dbReference type="PANTHER" id="PTHR33777:SF1">
    <property type="entry name" value="UPF0045 PROTEIN ECM15"/>
    <property type="match status" value="1"/>
</dbReference>
<gene>
    <name evidence="3" type="ORF">A6M21_09210</name>
</gene>
<dbReference type="SUPFAM" id="SSF89957">
    <property type="entry name" value="MTH1187/YkoF-like"/>
    <property type="match status" value="1"/>
</dbReference>
<accession>A0A1B7LFF7</accession>
<comment type="similarity">
    <text evidence="1">Belongs to the UPF0045 family.</text>
</comment>
<organism evidence="3 4">
    <name type="scientific">Desulfotomaculum copahuensis</name>
    <dbReference type="NCBI Taxonomy" id="1838280"/>
    <lineage>
        <taxon>Bacteria</taxon>
        <taxon>Bacillati</taxon>
        <taxon>Bacillota</taxon>
        <taxon>Clostridia</taxon>
        <taxon>Eubacteriales</taxon>
        <taxon>Desulfotomaculaceae</taxon>
        <taxon>Desulfotomaculum</taxon>
    </lineage>
</organism>
<evidence type="ECO:0000313" key="4">
    <source>
        <dbReference type="Proteomes" id="UP000078532"/>
    </source>
</evidence>
<dbReference type="PANTHER" id="PTHR33777">
    <property type="entry name" value="UPF0045 PROTEIN ECM15"/>
    <property type="match status" value="1"/>
</dbReference>
<sequence>MAVVEVSVVPIGTGGPGLSSYVAGCLKVLEAEEGISYQLTPMGTVIEGDLDRVLAVVRKMHEAPFGREISRVVTTVKIDDRRDKQLTMQGKVASVQGKLKS</sequence>
<reference evidence="3 4" key="1">
    <citation type="submission" date="2016-04" db="EMBL/GenBank/DDBJ databases">
        <authorList>
            <person name="Evans L.H."/>
            <person name="Alamgir A."/>
            <person name="Owens N."/>
            <person name="Weber N.D."/>
            <person name="Virtaneva K."/>
            <person name="Barbian K."/>
            <person name="Babar A."/>
            <person name="Rosenke K."/>
        </authorList>
    </citation>
    <scope>NUCLEOTIDE SEQUENCE [LARGE SCALE GENOMIC DNA]</scope>
    <source>
        <strain evidence="3 4">LMa1</strain>
    </source>
</reference>
<dbReference type="AlphaFoldDB" id="A0A1B7LFF7"/>
<proteinExistence type="inferred from homology"/>
<dbReference type="Proteomes" id="UP000078532">
    <property type="component" value="Unassembled WGS sequence"/>
</dbReference>
<dbReference type="STRING" id="1838280.A6M21_09210"/>
<dbReference type="GO" id="GO:0005829">
    <property type="term" value="C:cytosol"/>
    <property type="evidence" value="ECO:0007669"/>
    <property type="project" value="TreeGrafter"/>
</dbReference>
<dbReference type="InterPro" id="IPR029756">
    <property type="entry name" value="MTH1187/YkoF-like"/>
</dbReference>
<comment type="caution">
    <text evidence="3">The sequence shown here is derived from an EMBL/GenBank/DDBJ whole genome shotgun (WGS) entry which is preliminary data.</text>
</comment>